<keyword evidence="4 6" id="KW-0949">S-adenosyl-L-methionine</keyword>
<proteinExistence type="inferred from homology"/>
<keyword evidence="5 6" id="KW-0819">tRNA processing</keyword>
<evidence type="ECO:0000259" key="7">
    <source>
        <dbReference type="Pfam" id="PF05175"/>
    </source>
</evidence>
<evidence type="ECO:0000256" key="4">
    <source>
        <dbReference type="ARBA" id="ARBA00022691"/>
    </source>
</evidence>
<dbReference type="Proteomes" id="UP000270673">
    <property type="component" value="Chromosome"/>
</dbReference>
<reference evidence="8 9" key="1">
    <citation type="submission" date="2018-10" db="EMBL/GenBank/DDBJ databases">
        <title>Butyricimonas faecalis sp. nov., isolated from human faeces and emended description of the genus Butyricimonas.</title>
        <authorList>
            <person name="Le Roy T."/>
            <person name="Van der Smissen P."/>
            <person name="Paquot A."/>
            <person name="Delzenne N."/>
            <person name="Muccioli G."/>
            <person name="Collet J.-F."/>
            <person name="Cani P.D."/>
        </authorList>
    </citation>
    <scope>NUCLEOTIDE SEQUENCE [LARGE SCALE GENOMIC DNA]</scope>
    <source>
        <strain evidence="8 9">H184</strain>
    </source>
</reference>
<evidence type="ECO:0000313" key="8">
    <source>
        <dbReference type="EMBL" id="AZS29608.1"/>
    </source>
</evidence>
<dbReference type="AlphaFoldDB" id="A0A3S9VSW9"/>
<protein>
    <recommendedName>
        <fullName evidence="6">tRNA1(Val) (adenine(37)-N6)-methyltransferase</fullName>
        <ecNumber evidence="6">2.1.1.223</ecNumber>
    </recommendedName>
    <alternativeName>
        <fullName evidence="6">tRNA m6A37 methyltransferase</fullName>
    </alternativeName>
</protein>
<keyword evidence="2 6" id="KW-0489">Methyltransferase</keyword>
<dbReference type="Gene3D" id="3.40.50.150">
    <property type="entry name" value="Vaccinia Virus protein VP39"/>
    <property type="match status" value="1"/>
</dbReference>
<name>A0A3S9VSW9_9BACT</name>
<dbReference type="GO" id="GO:0005737">
    <property type="term" value="C:cytoplasm"/>
    <property type="evidence" value="ECO:0007669"/>
    <property type="project" value="UniProtKB-SubCell"/>
</dbReference>
<dbReference type="GO" id="GO:0003676">
    <property type="term" value="F:nucleic acid binding"/>
    <property type="evidence" value="ECO:0007669"/>
    <property type="project" value="InterPro"/>
</dbReference>
<evidence type="ECO:0000256" key="2">
    <source>
        <dbReference type="ARBA" id="ARBA00022603"/>
    </source>
</evidence>
<organism evidence="8 9">
    <name type="scientific">Butyricimonas faecalis</name>
    <dbReference type="NCBI Taxonomy" id="2093856"/>
    <lineage>
        <taxon>Bacteria</taxon>
        <taxon>Pseudomonadati</taxon>
        <taxon>Bacteroidota</taxon>
        <taxon>Bacteroidia</taxon>
        <taxon>Bacteroidales</taxon>
        <taxon>Odoribacteraceae</taxon>
        <taxon>Butyricimonas</taxon>
    </lineage>
</organism>
<dbReference type="CDD" id="cd02440">
    <property type="entry name" value="AdoMet_MTases"/>
    <property type="match status" value="1"/>
</dbReference>
<dbReference type="InterPro" id="IPR002052">
    <property type="entry name" value="DNA_methylase_N6_adenine_CS"/>
</dbReference>
<dbReference type="EMBL" id="CP032819">
    <property type="protein sequence ID" value="AZS29608.1"/>
    <property type="molecule type" value="Genomic_DNA"/>
</dbReference>
<comment type="similarity">
    <text evidence="6">Belongs to the methyltransferase superfamily. tRNA (adenine-N(6)-)-methyltransferase family.</text>
</comment>
<dbReference type="OrthoDB" id="5383291at2"/>
<dbReference type="HAMAP" id="MF_01872">
    <property type="entry name" value="tRNA_methyltr_YfiC"/>
    <property type="match status" value="1"/>
</dbReference>
<comment type="function">
    <text evidence="6">Specifically methylates the adenine in position 37 of tRNA(1)(Val) (anticodon cmo5UAC).</text>
</comment>
<dbReference type="GO" id="GO:0016430">
    <property type="term" value="F:tRNA (adenine-N6)-methyltransferase activity"/>
    <property type="evidence" value="ECO:0007669"/>
    <property type="project" value="UniProtKB-UniRule"/>
</dbReference>
<keyword evidence="3 6" id="KW-0808">Transferase</keyword>
<evidence type="ECO:0000313" key="9">
    <source>
        <dbReference type="Proteomes" id="UP000270673"/>
    </source>
</evidence>
<comment type="catalytic activity">
    <reaction evidence="6">
        <text>adenosine(37) in tRNA1(Val) + S-adenosyl-L-methionine = N(6)-methyladenosine(37) in tRNA1(Val) + S-adenosyl-L-homocysteine + H(+)</text>
        <dbReference type="Rhea" id="RHEA:43160"/>
        <dbReference type="Rhea" id="RHEA-COMP:10369"/>
        <dbReference type="Rhea" id="RHEA-COMP:10370"/>
        <dbReference type="ChEBI" id="CHEBI:15378"/>
        <dbReference type="ChEBI" id="CHEBI:57856"/>
        <dbReference type="ChEBI" id="CHEBI:59789"/>
        <dbReference type="ChEBI" id="CHEBI:74411"/>
        <dbReference type="ChEBI" id="CHEBI:74449"/>
        <dbReference type="EC" id="2.1.1.223"/>
    </reaction>
</comment>
<comment type="subcellular location">
    <subcellularLocation>
        <location evidence="6">Cytoplasm</location>
    </subcellularLocation>
</comment>
<dbReference type="GO" id="GO:0032259">
    <property type="term" value="P:methylation"/>
    <property type="evidence" value="ECO:0007669"/>
    <property type="project" value="UniProtKB-KW"/>
</dbReference>
<dbReference type="PANTHER" id="PTHR47739">
    <property type="entry name" value="TRNA1(VAL) (ADENINE(37)-N6)-METHYLTRANSFERASE"/>
    <property type="match status" value="1"/>
</dbReference>
<dbReference type="InterPro" id="IPR050210">
    <property type="entry name" value="tRNA_Adenine-N(6)_MTase"/>
</dbReference>
<feature type="domain" description="Methyltransferase small" evidence="7">
    <location>
        <begin position="35"/>
        <end position="124"/>
    </location>
</feature>
<evidence type="ECO:0000256" key="3">
    <source>
        <dbReference type="ARBA" id="ARBA00022679"/>
    </source>
</evidence>
<accession>A0A3S9VSW9</accession>
<dbReference type="InterPro" id="IPR029063">
    <property type="entry name" value="SAM-dependent_MTases_sf"/>
</dbReference>
<keyword evidence="9" id="KW-1185">Reference proteome</keyword>
<dbReference type="InterPro" id="IPR007848">
    <property type="entry name" value="Small_mtfrase_dom"/>
</dbReference>
<dbReference type="Pfam" id="PF05175">
    <property type="entry name" value="MTS"/>
    <property type="match status" value="1"/>
</dbReference>
<keyword evidence="1 6" id="KW-0963">Cytoplasm</keyword>
<dbReference type="PROSITE" id="PS00092">
    <property type="entry name" value="N6_MTASE"/>
    <property type="match status" value="1"/>
</dbReference>
<dbReference type="SUPFAM" id="SSF53335">
    <property type="entry name" value="S-adenosyl-L-methionine-dependent methyltransferases"/>
    <property type="match status" value="1"/>
</dbReference>
<evidence type="ECO:0000256" key="5">
    <source>
        <dbReference type="ARBA" id="ARBA00022694"/>
    </source>
</evidence>
<dbReference type="PANTHER" id="PTHR47739:SF1">
    <property type="entry name" value="TRNA1(VAL) (ADENINE(37)-N6)-METHYLTRANSFERASE"/>
    <property type="match status" value="1"/>
</dbReference>
<dbReference type="EC" id="2.1.1.223" evidence="6"/>
<dbReference type="GO" id="GO:0008033">
    <property type="term" value="P:tRNA processing"/>
    <property type="evidence" value="ECO:0007669"/>
    <property type="project" value="UniProtKB-UniRule"/>
</dbReference>
<evidence type="ECO:0000256" key="1">
    <source>
        <dbReference type="ARBA" id="ARBA00022490"/>
    </source>
</evidence>
<dbReference type="RefSeq" id="WP_106480346.1">
    <property type="nucleotide sequence ID" value="NZ_CP032819.1"/>
</dbReference>
<dbReference type="KEGG" id="buy:D8S85_08650"/>
<sequence length="235" mass="26866">MANDYFQFKQFTIRQEKCAMKVGTDGVLLGAWADVTQARRLLDIGTGTGLIAIMAAQRNPELIIDAIEIDPAAFEQAQENANNTPWRERIHIFQGKVQTFAPAYKYDTIVCNPPFFINSTKNPAHNRTLARHCETLSHEDILQVSDHLLLPEGKLCVILPVNEAKQFLELAQNKKWFLNKLTTVYPTPDKAPKRQLIELSKIKKHLVENSITLEIERHVLHESYANLTKDFYLKL</sequence>
<gene>
    <name evidence="8" type="ORF">D8S85_08650</name>
</gene>
<evidence type="ECO:0000256" key="6">
    <source>
        <dbReference type="HAMAP-Rule" id="MF_01872"/>
    </source>
</evidence>
<dbReference type="InterPro" id="IPR022882">
    <property type="entry name" value="tRNA_adenine-N6_MeTrfase"/>
</dbReference>